<keyword evidence="2" id="KW-1185">Reference proteome</keyword>
<sequence>MILALPVEELPLIDTICLAVTCKKLFCLSAHILEKERNISSSYWAHCRLACIGDYAAYDKAPDSLIPPAMKDEIRLALKKSPHDWHYAGTEALNFLEGQPVTYTALQEELQHRFFIMCLPESDRRRFLALTAIYFPARDDWVLCNTVKKEFVRAGPLAALSGHPHDPQPFLEDSHIDLGMALMTRFSWSSSDDTTGLGECVKDGKFGSWAGDRFCITTIEREADLSGPEYKDVTDEIIEDIKNIYQREDRKLDGTNGPVQYRFYQWDRDLERFFGTGQDFEEDKKWAKAMALQSQKRLARRNAALR</sequence>
<dbReference type="HOGENOM" id="CLU_909562_0_0_1"/>
<dbReference type="Proteomes" id="UP000029665">
    <property type="component" value="Unassembled WGS sequence"/>
</dbReference>
<accession>A0A060SE46</accession>
<reference evidence="1" key="1">
    <citation type="submission" date="2014-01" db="EMBL/GenBank/DDBJ databases">
        <title>The genome of the white-rot fungus Pycnoporus cinnabarinus: a basidiomycete model with a versatile arsenal for lignocellulosic biomass breakdown.</title>
        <authorList>
            <person name="Levasseur A."/>
            <person name="Lomascolo A."/>
            <person name="Ruiz-Duenas F.J."/>
            <person name="Uzan E."/>
            <person name="Piumi F."/>
            <person name="Kues U."/>
            <person name="Ram A.F.J."/>
            <person name="Murat C."/>
            <person name="Haon M."/>
            <person name="Benoit I."/>
            <person name="Arfi Y."/>
            <person name="Chevret D."/>
            <person name="Drula E."/>
            <person name="Kwon M.J."/>
            <person name="Gouret P."/>
            <person name="Lesage-Meessen L."/>
            <person name="Lombard V."/>
            <person name="Mariette J."/>
            <person name="Noirot C."/>
            <person name="Park J."/>
            <person name="Patyshakuliyeva A."/>
            <person name="Wieneger R.A.B."/>
            <person name="Wosten H.A.B."/>
            <person name="Martin F."/>
            <person name="Coutinho P.M."/>
            <person name="de Vries R."/>
            <person name="Martinez A.T."/>
            <person name="Klopp C."/>
            <person name="Pontarotti P."/>
            <person name="Henrissat B."/>
            <person name="Record E."/>
        </authorList>
    </citation>
    <scope>NUCLEOTIDE SEQUENCE [LARGE SCALE GENOMIC DNA]</scope>
    <source>
        <strain evidence="1">BRFM137</strain>
    </source>
</reference>
<organism evidence="1 2">
    <name type="scientific">Pycnoporus cinnabarinus</name>
    <name type="common">Cinnabar-red polypore</name>
    <name type="synonym">Trametes cinnabarina</name>
    <dbReference type="NCBI Taxonomy" id="5643"/>
    <lineage>
        <taxon>Eukaryota</taxon>
        <taxon>Fungi</taxon>
        <taxon>Dikarya</taxon>
        <taxon>Basidiomycota</taxon>
        <taxon>Agaricomycotina</taxon>
        <taxon>Agaricomycetes</taxon>
        <taxon>Polyporales</taxon>
        <taxon>Polyporaceae</taxon>
        <taxon>Trametes</taxon>
    </lineage>
</organism>
<name>A0A060SE46_PYCCI</name>
<evidence type="ECO:0000313" key="2">
    <source>
        <dbReference type="Proteomes" id="UP000029665"/>
    </source>
</evidence>
<evidence type="ECO:0000313" key="1">
    <source>
        <dbReference type="EMBL" id="CDO70663.1"/>
    </source>
</evidence>
<dbReference type="AlphaFoldDB" id="A0A060SE46"/>
<proteinExistence type="predicted"/>
<protein>
    <submittedName>
        <fullName evidence="1">Uncharacterized protein</fullName>
    </submittedName>
</protein>
<comment type="caution">
    <text evidence="1">The sequence shown here is derived from an EMBL/GenBank/DDBJ whole genome shotgun (WGS) entry which is preliminary data.</text>
</comment>
<dbReference type="EMBL" id="CCBP010000089">
    <property type="protein sequence ID" value="CDO70663.1"/>
    <property type="molecule type" value="Genomic_DNA"/>
</dbReference>
<gene>
    <name evidence="1" type="ORF">BN946_scf184756.g30</name>
</gene>
<dbReference type="OrthoDB" id="2588098at2759"/>
<dbReference type="OMA" id="IFMAKQP"/>